<accession>A0ABP7AAG8</accession>
<evidence type="ECO:0000256" key="1">
    <source>
        <dbReference type="SAM" id="MobiDB-lite"/>
    </source>
</evidence>
<reference evidence="3" key="1">
    <citation type="journal article" date="2019" name="Int. J. Syst. Evol. Microbiol.">
        <title>The Global Catalogue of Microorganisms (GCM) 10K type strain sequencing project: providing services to taxonomists for standard genome sequencing and annotation.</title>
        <authorList>
            <consortium name="The Broad Institute Genomics Platform"/>
            <consortium name="The Broad Institute Genome Sequencing Center for Infectious Disease"/>
            <person name="Wu L."/>
            <person name="Ma J."/>
        </authorList>
    </citation>
    <scope>NUCLEOTIDE SEQUENCE [LARGE SCALE GENOMIC DNA]</scope>
    <source>
        <strain evidence="3">JCM 16544</strain>
    </source>
</reference>
<protein>
    <submittedName>
        <fullName evidence="2">Uncharacterized protein</fullName>
    </submittedName>
</protein>
<comment type="caution">
    <text evidence="2">The sequence shown here is derived from an EMBL/GenBank/DDBJ whole genome shotgun (WGS) entry which is preliminary data.</text>
</comment>
<dbReference type="Proteomes" id="UP001501697">
    <property type="component" value="Unassembled WGS sequence"/>
</dbReference>
<evidence type="ECO:0000313" key="2">
    <source>
        <dbReference type="EMBL" id="GAA3628018.1"/>
    </source>
</evidence>
<keyword evidence="3" id="KW-1185">Reference proteome</keyword>
<name>A0ABP7AAG8_9MICO</name>
<gene>
    <name evidence="2" type="ORF">GCM10022200_08130</name>
</gene>
<sequence length="80" mass="8569">MITSSTPRATARLQMPATVPRDKRRGDSGVTEAFSSNSAKSGTFLLVVRDRRKVFGSRPGSAIIRATSVERDVTTCLKGG</sequence>
<feature type="region of interest" description="Disordered" evidence="1">
    <location>
        <begin position="1"/>
        <end position="35"/>
    </location>
</feature>
<evidence type="ECO:0000313" key="3">
    <source>
        <dbReference type="Proteomes" id="UP001501697"/>
    </source>
</evidence>
<organism evidence="2 3">
    <name type="scientific">Microbacterium awajiense</name>
    <dbReference type="NCBI Taxonomy" id="415214"/>
    <lineage>
        <taxon>Bacteria</taxon>
        <taxon>Bacillati</taxon>
        <taxon>Actinomycetota</taxon>
        <taxon>Actinomycetes</taxon>
        <taxon>Micrococcales</taxon>
        <taxon>Microbacteriaceae</taxon>
        <taxon>Microbacterium</taxon>
    </lineage>
</organism>
<dbReference type="EMBL" id="BAAAYU010000001">
    <property type="protein sequence ID" value="GAA3628018.1"/>
    <property type="molecule type" value="Genomic_DNA"/>
</dbReference>
<proteinExistence type="predicted"/>